<dbReference type="Proteomes" id="UP000317990">
    <property type="component" value="Unassembled WGS sequence"/>
</dbReference>
<sequence length="192" mass="20821">MVRTTSTMLPLGSSLPGFVLPQCLPGAGPWSSDSRSAQPLLVMFLCVHCPFVKHVEPEITRLQTDFGERVQLLGISSNSLETHPQDNPAAMAAQRARMGWRFPYLFDGEQTVARAFRAACTPDFFLFDAAGSLVYRGQLDGSRPGNDEPLTGSDLRAALTAALACVPPPGPQRPSIGCNIKWHPGREPAWFG</sequence>
<dbReference type="AlphaFoldDB" id="A0A524RLM0"/>
<proteinExistence type="predicted"/>
<dbReference type="CDD" id="cd02969">
    <property type="entry name" value="PRX_like1"/>
    <property type="match status" value="1"/>
</dbReference>
<dbReference type="PROSITE" id="PS51352">
    <property type="entry name" value="THIOREDOXIN_2"/>
    <property type="match status" value="1"/>
</dbReference>
<gene>
    <name evidence="2" type="ORF">ERJ67_11330</name>
</gene>
<reference evidence="2 3" key="1">
    <citation type="journal article" date="2019" name="mSystems">
        <title>Life at home and on the roam: Genomic adaptions reflect the dual lifestyle of an intracellular, facultative symbiont.</title>
        <authorList>
            <person name="Burgsdorf I."/>
        </authorList>
    </citation>
    <scope>NUCLEOTIDE SEQUENCE [LARGE SCALE GENOMIC DNA]</scope>
    <source>
        <strain evidence="2">277cV</strain>
    </source>
</reference>
<name>A0A524RLM0_9CHRO</name>
<evidence type="ECO:0000313" key="2">
    <source>
        <dbReference type="EMBL" id="TGG90148.1"/>
    </source>
</evidence>
<dbReference type="InterPro" id="IPR013766">
    <property type="entry name" value="Thioredoxin_domain"/>
</dbReference>
<protein>
    <submittedName>
        <fullName evidence="2">Thioredoxin family protein</fullName>
    </submittedName>
</protein>
<dbReference type="InterPro" id="IPR000866">
    <property type="entry name" value="AhpC/TSA"/>
</dbReference>
<accession>A0A524RLM0</accession>
<dbReference type="GO" id="GO:0016209">
    <property type="term" value="F:antioxidant activity"/>
    <property type="evidence" value="ECO:0007669"/>
    <property type="project" value="InterPro"/>
</dbReference>
<dbReference type="Pfam" id="PF00578">
    <property type="entry name" value="AhpC-TSA"/>
    <property type="match status" value="1"/>
</dbReference>
<feature type="domain" description="Thioredoxin" evidence="1">
    <location>
        <begin position="9"/>
        <end position="164"/>
    </location>
</feature>
<evidence type="ECO:0000259" key="1">
    <source>
        <dbReference type="PROSITE" id="PS51352"/>
    </source>
</evidence>
<dbReference type="InterPro" id="IPR047262">
    <property type="entry name" value="PRX-like1"/>
</dbReference>
<dbReference type="PANTHER" id="PTHR43640:SF1">
    <property type="entry name" value="THIOREDOXIN-DEPENDENT PEROXIREDOXIN"/>
    <property type="match status" value="1"/>
</dbReference>
<dbReference type="Gene3D" id="3.40.30.10">
    <property type="entry name" value="Glutaredoxin"/>
    <property type="match status" value="1"/>
</dbReference>
<organism evidence="2 3">
    <name type="scientific">Aphanocapsa feldmannii 277cV</name>
    <dbReference type="NCBI Taxonomy" id="2507553"/>
    <lineage>
        <taxon>Bacteria</taxon>
        <taxon>Bacillati</taxon>
        <taxon>Cyanobacteriota</taxon>
        <taxon>Cyanophyceae</taxon>
        <taxon>Oscillatoriophycideae</taxon>
        <taxon>Chroococcales</taxon>
        <taxon>Microcystaceae</taxon>
        <taxon>Aphanocapsa</taxon>
    </lineage>
</organism>
<dbReference type="EMBL" id="SRMO01000096">
    <property type="protein sequence ID" value="TGG90148.1"/>
    <property type="molecule type" value="Genomic_DNA"/>
</dbReference>
<comment type="caution">
    <text evidence="2">The sequence shown here is derived from an EMBL/GenBank/DDBJ whole genome shotgun (WGS) entry which is preliminary data.</text>
</comment>
<dbReference type="SUPFAM" id="SSF52833">
    <property type="entry name" value="Thioredoxin-like"/>
    <property type="match status" value="1"/>
</dbReference>
<dbReference type="GO" id="GO:0016491">
    <property type="term" value="F:oxidoreductase activity"/>
    <property type="evidence" value="ECO:0007669"/>
    <property type="project" value="InterPro"/>
</dbReference>
<dbReference type="PANTHER" id="PTHR43640">
    <property type="entry name" value="OS07G0260300 PROTEIN"/>
    <property type="match status" value="1"/>
</dbReference>
<evidence type="ECO:0000313" key="3">
    <source>
        <dbReference type="Proteomes" id="UP000317990"/>
    </source>
</evidence>
<dbReference type="InterPro" id="IPR036249">
    <property type="entry name" value="Thioredoxin-like_sf"/>
</dbReference>